<protein>
    <recommendedName>
        <fullName evidence="1">Thioredoxin domain-containing protein</fullName>
    </recommendedName>
</protein>
<dbReference type="STRING" id="1348662.CARG_06370"/>
<dbReference type="RefSeq" id="WP_020976556.1">
    <property type="nucleotide sequence ID" value="NC_022198.1"/>
</dbReference>
<dbReference type="GO" id="GO:0006950">
    <property type="term" value="P:response to stress"/>
    <property type="evidence" value="ECO:0007669"/>
    <property type="project" value="UniProtKB-ARBA"/>
</dbReference>
<dbReference type="Proteomes" id="UP000016943">
    <property type="component" value="Chromosome"/>
</dbReference>
<dbReference type="eggNOG" id="COG3118">
    <property type="taxonomic scope" value="Bacteria"/>
</dbReference>
<dbReference type="InterPro" id="IPR036249">
    <property type="entry name" value="Thioredoxin-like_sf"/>
</dbReference>
<dbReference type="InterPro" id="IPR013766">
    <property type="entry name" value="Thioredoxin_domain"/>
</dbReference>
<dbReference type="OrthoDB" id="5181746at2"/>
<evidence type="ECO:0000313" key="3">
    <source>
        <dbReference type="Proteomes" id="UP000016943"/>
    </source>
</evidence>
<dbReference type="Gene3D" id="3.40.30.10">
    <property type="entry name" value="Glutaredoxin"/>
    <property type="match status" value="1"/>
</dbReference>
<gene>
    <name evidence="2" type="ORF">CARG_06370</name>
</gene>
<dbReference type="InterPro" id="IPR011990">
    <property type="entry name" value="TPR-like_helical_dom_sf"/>
</dbReference>
<organism evidence="2 3">
    <name type="scientific">Corynebacterium argentoratense DSM 44202</name>
    <dbReference type="NCBI Taxonomy" id="1348662"/>
    <lineage>
        <taxon>Bacteria</taxon>
        <taxon>Bacillati</taxon>
        <taxon>Actinomycetota</taxon>
        <taxon>Actinomycetes</taxon>
        <taxon>Mycobacteriales</taxon>
        <taxon>Corynebacteriaceae</taxon>
        <taxon>Corynebacterium</taxon>
    </lineage>
</organism>
<dbReference type="GeneID" id="78250042"/>
<evidence type="ECO:0000313" key="2">
    <source>
        <dbReference type="EMBL" id="AGU15398.1"/>
    </source>
</evidence>
<dbReference type="EMBL" id="CP006365">
    <property type="protein sequence ID" value="AGU15398.1"/>
    <property type="molecule type" value="Genomic_DNA"/>
</dbReference>
<dbReference type="Pfam" id="PF14561">
    <property type="entry name" value="TPR_20"/>
    <property type="match status" value="1"/>
</dbReference>
<dbReference type="KEGG" id="caz:CARG_06370"/>
<dbReference type="HOGENOM" id="CLU_046120_0_1_11"/>
<feature type="domain" description="Thioredoxin" evidence="1">
    <location>
        <begin position="42"/>
        <end position="143"/>
    </location>
</feature>
<proteinExistence type="predicted"/>
<evidence type="ECO:0000259" key="1">
    <source>
        <dbReference type="Pfam" id="PF00085"/>
    </source>
</evidence>
<reference evidence="2 3" key="1">
    <citation type="journal article" date="2013" name="Genome Announc.">
        <title>Whole-Genome Sequence of the Clinical Strain Corynebacterium argentoratense DSM 44202, Isolated from a Human Throat Specimen.</title>
        <authorList>
            <person name="Bomholt C."/>
            <person name="Glaub A."/>
            <person name="Gravermann K."/>
            <person name="Albersmeier A."/>
            <person name="Brinkrolf K."/>
            <person name="Ruckert C."/>
            <person name="Tauch A."/>
        </authorList>
    </citation>
    <scope>NUCLEOTIDE SEQUENCE [LARGE SCALE GENOMIC DNA]</scope>
    <source>
        <strain evidence="2">DSM 44202</strain>
    </source>
</reference>
<keyword evidence="3" id="KW-1185">Reference proteome</keyword>
<accession>U3GXT9</accession>
<dbReference type="Gene3D" id="1.25.40.10">
    <property type="entry name" value="Tetratricopeptide repeat domain"/>
    <property type="match status" value="1"/>
</dbReference>
<dbReference type="CDD" id="cd02956">
    <property type="entry name" value="ybbN"/>
    <property type="match status" value="1"/>
</dbReference>
<name>U3GXT9_9CORY</name>
<dbReference type="PATRIC" id="fig|1348662.3.peg.1248"/>
<dbReference type="AlphaFoldDB" id="U3GXT9"/>
<dbReference type="Pfam" id="PF00085">
    <property type="entry name" value="Thioredoxin"/>
    <property type="match status" value="1"/>
</dbReference>
<sequence length="305" mass="31910">MTSTFGGGAIDLGEVKARAEAQAAAEASEARRAAGGSSIDPVVEATEANIQAEVLERSQQVPVVVQVGSARSPQSEQLRQDLSMLAQQANGSWIYAHIDAEAYPQLAQMLGVQAVPTVVAIAGARPLADFQGGQPLEALQQWTAAVVNACAGMLSGLGDQDAEPAEDPRFEPALDALNAGDFDAAIAVYEDILAKEPNNAEAKAARDNARLLSRLKAHEGVDAASAIADSDASPSDVQKAFVAADFEIAAGAQQQAFDRLISALSLTAGEDKTRVKERLLELFALFEPSDPVVLTARQKMASALF</sequence>
<dbReference type="SUPFAM" id="SSF52833">
    <property type="entry name" value="Thioredoxin-like"/>
    <property type="match status" value="1"/>
</dbReference>